<reference evidence="1 2" key="1">
    <citation type="submission" date="2008-07" db="EMBL/GenBank/DDBJ databases">
        <authorList>
            <person name="El-Sayed N."/>
            <person name="Caler E."/>
            <person name="Inman J."/>
            <person name="Amedeo P."/>
            <person name="Hass B."/>
            <person name="Wortman J."/>
        </authorList>
    </citation>
    <scope>NUCLEOTIDE SEQUENCE [LARGE SCALE GENOMIC DNA]</scope>
    <source>
        <strain evidence="2">ATCC 50983 / TXsc</strain>
    </source>
</reference>
<protein>
    <submittedName>
        <fullName evidence="1">Uncharacterized protein</fullName>
    </submittedName>
</protein>
<keyword evidence="2" id="KW-1185">Reference proteome</keyword>
<dbReference type="AlphaFoldDB" id="C5KDA5"/>
<evidence type="ECO:0000313" key="2">
    <source>
        <dbReference type="Proteomes" id="UP000007800"/>
    </source>
</evidence>
<accession>C5KDA5</accession>
<dbReference type="EMBL" id="GG672055">
    <property type="protein sequence ID" value="EER17538.1"/>
    <property type="molecule type" value="Genomic_DNA"/>
</dbReference>
<dbReference type="Proteomes" id="UP000007800">
    <property type="component" value="Unassembled WGS sequence"/>
</dbReference>
<dbReference type="InParanoid" id="C5KDA5"/>
<proteinExistence type="predicted"/>
<organism evidence="2">
    <name type="scientific">Perkinsus marinus (strain ATCC 50983 / TXsc)</name>
    <dbReference type="NCBI Taxonomy" id="423536"/>
    <lineage>
        <taxon>Eukaryota</taxon>
        <taxon>Sar</taxon>
        <taxon>Alveolata</taxon>
        <taxon>Perkinsozoa</taxon>
        <taxon>Perkinsea</taxon>
        <taxon>Perkinsida</taxon>
        <taxon>Perkinsidae</taxon>
        <taxon>Perkinsus</taxon>
    </lineage>
</organism>
<dbReference type="GeneID" id="9062876"/>
<evidence type="ECO:0000313" key="1">
    <source>
        <dbReference type="EMBL" id="EER17538.1"/>
    </source>
</evidence>
<dbReference type="RefSeq" id="XP_002785742.1">
    <property type="nucleotide sequence ID" value="XM_002785696.1"/>
</dbReference>
<gene>
    <name evidence="1" type="ORF">Pmar_PMAR008100</name>
</gene>
<name>C5KDA5_PERM5</name>
<sequence>MLSTVTIWRDKKKADNGLTARFAKATQVKAAEDLKYNGKDGTVEVKRRK</sequence>